<gene>
    <name evidence="2" type="ORF">ABLG96_06005</name>
</gene>
<dbReference type="RefSeq" id="WP_353650479.1">
    <property type="nucleotide sequence ID" value="NZ_CP159218.1"/>
</dbReference>
<feature type="region of interest" description="Disordered" evidence="1">
    <location>
        <begin position="15"/>
        <end position="62"/>
    </location>
</feature>
<evidence type="ECO:0000256" key="1">
    <source>
        <dbReference type="SAM" id="MobiDB-lite"/>
    </source>
</evidence>
<sequence>MGLFDALRGRDREVAADPRGAEAGAEQIDFRPRSDGSYRSTSGALQFAGRTVRETDTDGLTRSGEFTPAGRFLLSAPLEPSVVVTVVSIGDDSFTARRTAVADRRVETLDYRFAPSGS</sequence>
<evidence type="ECO:0000313" key="2">
    <source>
        <dbReference type="EMBL" id="XCG64867.1"/>
    </source>
</evidence>
<accession>A0AAU8DS58</accession>
<name>A0AAU8DS58_9ACTN</name>
<proteinExistence type="predicted"/>
<dbReference type="AlphaFoldDB" id="A0AAU8DS58"/>
<organism evidence="2">
    <name type="scientific">Nakamurella sp. A5-74</name>
    <dbReference type="NCBI Taxonomy" id="3158264"/>
    <lineage>
        <taxon>Bacteria</taxon>
        <taxon>Bacillati</taxon>
        <taxon>Actinomycetota</taxon>
        <taxon>Actinomycetes</taxon>
        <taxon>Nakamurellales</taxon>
        <taxon>Nakamurellaceae</taxon>
        <taxon>Nakamurella</taxon>
    </lineage>
</organism>
<reference evidence="2" key="1">
    <citation type="submission" date="2024-05" db="EMBL/GenBank/DDBJ databases">
        <authorList>
            <person name="Cai S.Y."/>
            <person name="Jin L.M."/>
            <person name="Li H.R."/>
        </authorList>
    </citation>
    <scope>NUCLEOTIDE SEQUENCE</scope>
    <source>
        <strain evidence="2">A5-74</strain>
    </source>
</reference>
<protein>
    <submittedName>
        <fullName evidence="2">Uncharacterized protein</fullName>
    </submittedName>
</protein>
<dbReference type="EMBL" id="CP159218">
    <property type="protein sequence ID" value="XCG64867.1"/>
    <property type="molecule type" value="Genomic_DNA"/>
</dbReference>